<evidence type="ECO:0000313" key="2">
    <source>
        <dbReference type="EnsemblMetazoa" id="SCAU011990-PA"/>
    </source>
</evidence>
<reference evidence="2" key="1">
    <citation type="submission" date="2020-05" db="UniProtKB">
        <authorList>
            <consortium name="EnsemblMetazoa"/>
        </authorList>
    </citation>
    <scope>IDENTIFICATION</scope>
    <source>
        <strain evidence="2">USDA</strain>
    </source>
</reference>
<gene>
    <name evidence="2" type="primary">106085622</name>
</gene>
<dbReference type="PROSITE" id="PS50191">
    <property type="entry name" value="CRAL_TRIO"/>
    <property type="match status" value="1"/>
</dbReference>
<dbReference type="PANTHER" id="PTHR10174:SF216">
    <property type="entry name" value="CRAL-TRIO DOMAIN-CONTAINING PROTEIN-RELATED"/>
    <property type="match status" value="1"/>
</dbReference>
<dbReference type="InterPro" id="IPR036273">
    <property type="entry name" value="CRAL/TRIO_N_dom_sf"/>
</dbReference>
<dbReference type="Pfam" id="PF00650">
    <property type="entry name" value="CRAL_TRIO"/>
    <property type="match status" value="1"/>
</dbReference>
<evidence type="ECO:0000259" key="1">
    <source>
        <dbReference type="PROSITE" id="PS50191"/>
    </source>
</evidence>
<dbReference type="GO" id="GO:1902936">
    <property type="term" value="F:phosphatidylinositol bisphosphate binding"/>
    <property type="evidence" value="ECO:0007669"/>
    <property type="project" value="TreeGrafter"/>
</dbReference>
<dbReference type="VEuPathDB" id="VectorBase:SCAU011990"/>
<dbReference type="PRINTS" id="PR00180">
    <property type="entry name" value="CRETINALDHBP"/>
</dbReference>
<dbReference type="KEGG" id="scac:106085622"/>
<dbReference type="OrthoDB" id="6682367at2759"/>
<protein>
    <recommendedName>
        <fullName evidence="1">CRAL-TRIO domain-containing protein</fullName>
    </recommendedName>
</protein>
<dbReference type="Proteomes" id="UP000095300">
    <property type="component" value="Unassembled WGS sequence"/>
</dbReference>
<dbReference type="GO" id="GO:0016020">
    <property type="term" value="C:membrane"/>
    <property type="evidence" value="ECO:0007669"/>
    <property type="project" value="TreeGrafter"/>
</dbReference>
<dbReference type="InterPro" id="IPR036865">
    <property type="entry name" value="CRAL-TRIO_dom_sf"/>
</dbReference>
<dbReference type="Gene3D" id="1.20.5.1200">
    <property type="entry name" value="Alpha-tocopherol transfer"/>
    <property type="match status" value="1"/>
</dbReference>
<name>A0A1I8PXF1_STOCA</name>
<organism evidence="2 3">
    <name type="scientific">Stomoxys calcitrans</name>
    <name type="common">Stable fly</name>
    <name type="synonym">Conops calcitrans</name>
    <dbReference type="NCBI Taxonomy" id="35570"/>
    <lineage>
        <taxon>Eukaryota</taxon>
        <taxon>Metazoa</taxon>
        <taxon>Ecdysozoa</taxon>
        <taxon>Arthropoda</taxon>
        <taxon>Hexapoda</taxon>
        <taxon>Insecta</taxon>
        <taxon>Pterygota</taxon>
        <taxon>Neoptera</taxon>
        <taxon>Endopterygota</taxon>
        <taxon>Diptera</taxon>
        <taxon>Brachycera</taxon>
        <taxon>Muscomorpha</taxon>
        <taxon>Muscoidea</taxon>
        <taxon>Muscidae</taxon>
        <taxon>Stomoxys</taxon>
    </lineage>
</organism>
<keyword evidence="3" id="KW-1185">Reference proteome</keyword>
<sequence>MVNVAPLNPELQKIANEELGEVATRIPEDLNALREWIKHQPHLKPRQDDQFLIQFLRGCKYSLEKAKDKLDLHFSLKTKYPEMLNVTNVDEPKFREVHNLGCFLELPIPINGCGPRIVVFRFNYPTNKYSIDDIFQPGCAVHELMLLKDPYACICGLSYIIDFGLATASHYMQMTPNFCKKMVSFLEKSMPYRIKSVYYINVTPAAQQFFKILFPFLSEKLRQRIKVLGQDMQELYQYIAPKYLPKDYGGELASLSELAADYNKVWDAHRDFFKENANCGSDESLRPGKPLDIDGLFGVGGSFRKIVVD</sequence>
<dbReference type="InterPro" id="IPR001251">
    <property type="entry name" value="CRAL-TRIO_dom"/>
</dbReference>
<dbReference type="CDD" id="cd00170">
    <property type="entry name" value="SEC14"/>
    <property type="match status" value="1"/>
</dbReference>
<dbReference type="SMART" id="SM01100">
    <property type="entry name" value="CRAL_TRIO_N"/>
    <property type="match status" value="1"/>
</dbReference>
<feature type="domain" description="CRAL-TRIO" evidence="1">
    <location>
        <begin position="150"/>
        <end position="256"/>
    </location>
</feature>
<dbReference type="Gene3D" id="3.40.525.10">
    <property type="entry name" value="CRAL-TRIO lipid binding domain"/>
    <property type="match status" value="1"/>
</dbReference>
<proteinExistence type="predicted"/>
<dbReference type="EnsemblMetazoa" id="SCAU011990-RA">
    <property type="protein sequence ID" value="SCAU011990-PA"/>
    <property type="gene ID" value="SCAU011990"/>
</dbReference>
<dbReference type="AlphaFoldDB" id="A0A1I8PXF1"/>
<dbReference type="Gene3D" id="1.10.8.20">
    <property type="entry name" value="N-terminal domain of phosphatidylinositol transfer protein sec14p"/>
    <property type="match status" value="1"/>
</dbReference>
<accession>A0A1I8PXF1</accession>
<dbReference type="SUPFAM" id="SSF52087">
    <property type="entry name" value="CRAL/TRIO domain"/>
    <property type="match status" value="1"/>
</dbReference>
<dbReference type="SMART" id="SM00516">
    <property type="entry name" value="SEC14"/>
    <property type="match status" value="1"/>
</dbReference>
<dbReference type="SUPFAM" id="SSF46938">
    <property type="entry name" value="CRAL/TRIO N-terminal domain"/>
    <property type="match status" value="1"/>
</dbReference>
<dbReference type="PANTHER" id="PTHR10174">
    <property type="entry name" value="ALPHA-TOCOPHEROL TRANSFER PROTEIN-RELATED"/>
    <property type="match status" value="1"/>
</dbReference>
<evidence type="ECO:0000313" key="3">
    <source>
        <dbReference type="Proteomes" id="UP000095300"/>
    </source>
</evidence>
<dbReference type="InterPro" id="IPR011074">
    <property type="entry name" value="CRAL/TRIO_N_dom"/>
</dbReference>